<dbReference type="PANTHER" id="PTHR30126:SF5">
    <property type="entry name" value="HTH-TYPE TRANSCRIPTIONAL ACTIVATOR CMPR"/>
    <property type="match status" value="1"/>
</dbReference>
<dbReference type="Pfam" id="PF00126">
    <property type="entry name" value="HTH_1"/>
    <property type="match status" value="1"/>
</dbReference>
<evidence type="ECO:0000259" key="7">
    <source>
        <dbReference type="PROSITE" id="PS50931"/>
    </source>
</evidence>
<dbReference type="SUPFAM" id="SSF53850">
    <property type="entry name" value="Periplasmic binding protein-like II"/>
    <property type="match status" value="1"/>
</dbReference>
<evidence type="ECO:0000256" key="2">
    <source>
        <dbReference type="ARBA" id="ARBA00023015"/>
    </source>
</evidence>
<dbReference type="Gene3D" id="3.40.190.10">
    <property type="entry name" value="Periplasmic binding protein-like II"/>
    <property type="match status" value="2"/>
</dbReference>
<dbReference type="SUPFAM" id="SSF46785">
    <property type="entry name" value="Winged helix' DNA-binding domain"/>
    <property type="match status" value="1"/>
</dbReference>
<evidence type="ECO:0000313" key="9">
    <source>
        <dbReference type="Proteomes" id="UP000184085"/>
    </source>
</evidence>
<dbReference type="PANTHER" id="PTHR30126">
    <property type="entry name" value="HTH-TYPE TRANSCRIPTIONAL REGULATOR"/>
    <property type="match status" value="1"/>
</dbReference>
<keyword evidence="3" id="KW-0238">DNA-binding</keyword>
<evidence type="ECO:0000256" key="1">
    <source>
        <dbReference type="ARBA" id="ARBA00009437"/>
    </source>
</evidence>
<dbReference type="InterPro" id="IPR036390">
    <property type="entry name" value="WH_DNA-bd_sf"/>
</dbReference>
<proteinExistence type="inferred from homology"/>
<sequence length="310" mass="33978">MPRLDQITLKQLRALTAVVEESTILAAAERLNLTGPAVHNQLKTLEAIVGSPLLSRAGAERNIPTAQGRALLRAAAEIETSLDRAVRQIGALGQGLSGRVVLGVVSTGKYFAPRIVALLQREMPDVQVALRVGNREEIVEAMERAELDLCIMGRPPRTFLTEAMPLFDHPHIIIANQDHPLARDPMVPREALLRERFVMREAGSGTRILATRFLDEIGHDQVAGITEMSSNETIKQAVIHGLGIAMISAHTVADELASGRLVRLRVQGLPIYRKWYLLPQPRADKAAAVTAVERWILDHADVIEPSLDLS</sequence>
<dbReference type="EMBL" id="FMJB01000061">
    <property type="protein sequence ID" value="SCM68805.1"/>
    <property type="molecule type" value="Genomic_DNA"/>
</dbReference>
<dbReference type="RefSeq" id="WP_072707754.1">
    <property type="nucleotide sequence ID" value="NZ_FMJB01000061.1"/>
</dbReference>
<keyword evidence="9" id="KW-1185">Reference proteome</keyword>
<dbReference type="InterPro" id="IPR005119">
    <property type="entry name" value="LysR_subst-bd"/>
</dbReference>
<feature type="domain" description="HTH lysR-type" evidence="7">
    <location>
        <begin position="7"/>
        <end position="65"/>
    </location>
</feature>
<dbReference type="Pfam" id="PF03466">
    <property type="entry name" value="LysR_substrate"/>
    <property type="match status" value="1"/>
</dbReference>
<keyword evidence="2" id="KW-0805">Transcription regulation</keyword>
<dbReference type="InterPro" id="IPR036388">
    <property type="entry name" value="WH-like_DNA-bd_sf"/>
</dbReference>
<dbReference type="GO" id="GO:0003700">
    <property type="term" value="F:DNA-binding transcription factor activity"/>
    <property type="evidence" value="ECO:0007669"/>
    <property type="project" value="InterPro"/>
</dbReference>
<gene>
    <name evidence="8" type="primary">cbbR</name>
    <name evidence="8" type="ORF">KARMA_3035</name>
</gene>
<dbReference type="Proteomes" id="UP000184085">
    <property type="component" value="Unassembled WGS sequence"/>
</dbReference>
<evidence type="ECO:0000256" key="4">
    <source>
        <dbReference type="ARBA" id="ARBA00023163"/>
    </source>
</evidence>
<dbReference type="Gene3D" id="1.10.10.10">
    <property type="entry name" value="Winged helix-like DNA-binding domain superfamily/Winged helix DNA-binding domain"/>
    <property type="match status" value="1"/>
</dbReference>
<reference evidence="9" key="1">
    <citation type="submission" date="2016-09" db="EMBL/GenBank/DDBJ databases">
        <authorList>
            <person name="Wibberg D."/>
        </authorList>
    </citation>
    <scope>NUCLEOTIDE SEQUENCE [LARGE SCALE GENOMIC DNA]</scope>
</reference>
<accession>A0A1M4N4E5</accession>
<dbReference type="AlphaFoldDB" id="A0A1M4N4E5"/>
<evidence type="ECO:0000256" key="3">
    <source>
        <dbReference type="ARBA" id="ARBA00023125"/>
    </source>
</evidence>
<dbReference type="GO" id="GO:0000976">
    <property type="term" value="F:transcription cis-regulatory region binding"/>
    <property type="evidence" value="ECO:0007669"/>
    <property type="project" value="TreeGrafter"/>
</dbReference>
<organism evidence="8 9">
    <name type="scientific">Donghicola eburneus</name>
    <dbReference type="NCBI Taxonomy" id="393278"/>
    <lineage>
        <taxon>Bacteria</taxon>
        <taxon>Pseudomonadati</taxon>
        <taxon>Pseudomonadota</taxon>
        <taxon>Alphaproteobacteria</taxon>
        <taxon>Rhodobacterales</taxon>
        <taxon>Roseobacteraceae</taxon>
        <taxon>Donghicola</taxon>
    </lineage>
</organism>
<evidence type="ECO:0000256" key="5">
    <source>
        <dbReference type="ARBA" id="ARBA00039279"/>
    </source>
</evidence>
<protein>
    <recommendedName>
        <fullName evidence="5">HTH-type transcriptional regulator CbbR</fullName>
    </recommendedName>
    <alternativeName>
        <fullName evidence="6">RuBisCO operon transcriptional regulator</fullName>
    </alternativeName>
</protein>
<dbReference type="PROSITE" id="PS50931">
    <property type="entry name" value="HTH_LYSR"/>
    <property type="match status" value="1"/>
</dbReference>
<evidence type="ECO:0000313" key="8">
    <source>
        <dbReference type="EMBL" id="SCM68805.1"/>
    </source>
</evidence>
<dbReference type="InterPro" id="IPR000847">
    <property type="entry name" value="LysR_HTH_N"/>
</dbReference>
<keyword evidence="4" id="KW-0804">Transcription</keyword>
<comment type="similarity">
    <text evidence="1">Belongs to the LysR transcriptional regulatory family.</text>
</comment>
<name>A0A1M4N4E5_9RHOB</name>
<evidence type="ECO:0000256" key="6">
    <source>
        <dbReference type="ARBA" id="ARBA00043141"/>
    </source>
</evidence>